<protein>
    <submittedName>
        <fullName evidence="4">Polysaccharide deacetylase family protein</fullName>
    </submittedName>
</protein>
<dbReference type="CDD" id="cd10917">
    <property type="entry name" value="CE4_NodB_like_6s_7s"/>
    <property type="match status" value="1"/>
</dbReference>
<keyword evidence="5" id="KW-1185">Reference proteome</keyword>
<dbReference type="RefSeq" id="WP_344727709.1">
    <property type="nucleotide sequence ID" value="NZ_BAABBI010000001.1"/>
</dbReference>
<name>A0ABP7GZ09_9FLAO</name>
<dbReference type="InterPro" id="IPR011330">
    <property type="entry name" value="Glyco_hydro/deAcase_b/a-brl"/>
</dbReference>
<gene>
    <name evidence="4" type="ORF">GCM10022271_09680</name>
</gene>
<dbReference type="PROSITE" id="PS51677">
    <property type="entry name" value="NODB"/>
    <property type="match status" value="1"/>
</dbReference>
<dbReference type="PANTHER" id="PTHR10587:SF133">
    <property type="entry name" value="CHITIN DEACETYLASE 1-RELATED"/>
    <property type="match status" value="1"/>
</dbReference>
<sequence length="222" mass="25475">MSLTTPVKIPKLIKGMFPKYIWNMPLNIDKTIYLTFDDGPTPEITGWTLKTLKQYNAKATFFCIGNNVEKYPEIFNSILKDGHAVGNHTHNHIKGWKTKTKDYLKNIEKAQKVFALHVESNEHQVSRLFRPPYGQITPKQGKNILKKGYQVVMWEIISIDWDKNIAPETCFKNVINTAKNGSVIVFHDSVKASKNMMYALPKVLEYYSKKGYAFKAITSTPE</sequence>
<dbReference type="Gene3D" id="3.20.20.370">
    <property type="entry name" value="Glycoside hydrolase/deacetylase"/>
    <property type="match status" value="1"/>
</dbReference>
<feature type="domain" description="NodB homology" evidence="3">
    <location>
        <begin position="30"/>
        <end position="215"/>
    </location>
</feature>
<evidence type="ECO:0000259" key="3">
    <source>
        <dbReference type="PROSITE" id="PS51677"/>
    </source>
</evidence>
<organism evidence="4 5">
    <name type="scientific">Corallibacter vietnamensis</name>
    <dbReference type="NCBI Taxonomy" id="904130"/>
    <lineage>
        <taxon>Bacteria</taxon>
        <taxon>Pseudomonadati</taxon>
        <taxon>Bacteroidota</taxon>
        <taxon>Flavobacteriia</taxon>
        <taxon>Flavobacteriales</taxon>
        <taxon>Flavobacteriaceae</taxon>
        <taxon>Corallibacter</taxon>
    </lineage>
</organism>
<evidence type="ECO:0000313" key="4">
    <source>
        <dbReference type="EMBL" id="GAA3779520.1"/>
    </source>
</evidence>
<dbReference type="EMBL" id="BAABBI010000001">
    <property type="protein sequence ID" value="GAA3779520.1"/>
    <property type="molecule type" value="Genomic_DNA"/>
</dbReference>
<keyword evidence="2" id="KW-0378">Hydrolase</keyword>
<proteinExistence type="predicted"/>
<accession>A0ABP7GZ09</accession>
<dbReference type="Proteomes" id="UP001501456">
    <property type="component" value="Unassembled WGS sequence"/>
</dbReference>
<reference evidence="5" key="1">
    <citation type="journal article" date="2019" name="Int. J. Syst. Evol. Microbiol.">
        <title>The Global Catalogue of Microorganisms (GCM) 10K type strain sequencing project: providing services to taxonomists for standard genome sequencing and annotation.</title>
        <authorList>
            <consortium name="The Broad Institute Genomics Platform"/>
            <consortium name="The Broad Institute Genome Sequencing Center for Infectious Disease"/>
            <person name="Wu L."/>
            <person name="Ma J."/>
        </authorList>
    </citation>
    <scope>NUCLEOTIDE SEQUENCE [LARGE SCALE GENOMIC DNA]</scope>
    <source>
        <strain evidence="5">JCM 17525</strain>
    </source>
</reference>
<dbReference type="InterPro" id="IPR050248">
    <property type="entry name" value="Polysacc_deacetylase_ArnD"/>
</dbReference>
<dbReference type="InterPro" id="IPR002509">
    <property type="entry name" value="NODB_dom"/>
</dbReference>
<evidence type="ECO:0000256" key="2">
    <source>
        <dbReference type="ARBA" id="ARBA00022801"/>
    </source>
</evidence>
<dbReference type="PANTHER" id="PTHR10587">
    <property type="entry name" value="GLYCOSYL TRANSFERASE-RELATED"/>
    <property type="match status" value="1"/>
</dbReference>
<evidence type="ECO:0000256" key="1">
    <source>
        <dbReference type="ARBA" id="ARBA00022723"/>
    </source>
</evidence>
<keyword evidence="1" id="KW-0479">Metal-binding</keyword>
<dbReference type="Pfam" id="PF01522">
    <property type="entry name" value="Polysacc_deac_1"/>
    <property type="match status" value="1"/>
</dbReference>
<comment type="caution">
    <text evidence="4">The sequence shown here is derived from an EMBL/GenBank/DDBJ whole genome shotgun (WGS) entry which is preliminary data.</text>
</comment>
<dbReference type="SUPFAM" id="SSF88713">
    <property type="entry name" value="Glycoside hydrolase/deacetylase"/>
    <property type="match status" value="1"/>
</dbReference>
<evidence type="ECO:0000313" key="5">
    <source>
        <dbReference type="Proteomes" id="UP001501456"/>
    </source>
</evidence>